<name>A0A7W7K2E0_9SPHN</name>
<reference evidence="1 2" key="1">
    <citation type="submission" date="2020-08" db="EMBL/GenBank/DDBJ databases">
        <title>Functional genomics of gut bacteria from endangered species of beetles.</title>
        <authorList>
            <person name="Carlos-Shanley C."/>
        </authorList>
    </citation>
    <scope>NUCLEOTIDE SEQUENCE [LARGE SCALE GENOMIC DNA]</scope>
    <source>
        <strain evidence="1 2">S00224</strain>
    </source>
</reference>
<gene>
    <name evidence="1" type="ORF">HNP52_002164</name>
</gene>
<sequence length="127" mass="13549">MLAALLSLTACNTQVRDKAAEARNEIHAEKMEKAEGRVECAPPGAESFSYACTIDRTQSQDGLFLTLRHPDGGFRRLLVTTDGRGVIAADGAEKAEVTILAPDQIEVAIGGARYRLPATVRGAKPGR</sequence>
<dbReference type="EMBL" id="JACHLN010000002">
    <property type="protein sequence ID" value="MBB4839095.1"/>
    <property type="molecule type" value="Genomic_DNA"/>
</dbReference>
<keyword evidence="2" id="KW-1185">Reference proteome</keyword>
<protein>
    <submittedName>
        <fullName evidence="1">Uncharacterized protein</fullName>
    </submittedName>
</protein>
<organism evidence="1 2">
    <name type="scientific">Sphingomonas kyeonggiensis</name>
    <dbReference type="NCBI Taxonomy" id="1268553"/>
    <lineage>
        <taxon>Bacteria</taxon>
        <taxon>Pseudomonadati</taxon>
        <taxon>Pseudomonadota</taxon>
        <taxon>Alphaproteobacteria</taxon>
        <taxon>Sphingomonadales</taxon>
        <taxon>Sphingomonadaceae</taxon>
        <taxon>Sphingomonas</taxon>
    </lineage>
</organism>
<comment type="caution">
    <text evidence="1">The sequence shown here is derived from an EMBL/GenBank/DDBJ whole genome shotgun (WGS) entry which is preliminary data.</text>
</comment>
<dbReference type="Proteomes" id="UP000575241">
    <property type="component" value="Unassembled WGS sequence"/>
</dbReference>
<evidence type="ECO:0000313" key="2">
    <source>
        <dbReference type="Proteomes" id="UP000575241"/>
    </source>
</evidence>
<accession>A0A7W7K2E0</accession>
<evidence type="ECO:0000313" key="1">
    <source>
        <dbReference type="EMBL" id="MBB4839095.1"/>
    </source>
</evidence>
<proteinExistence type="predicted"/>
<dbReference type="RefSeq" id="WP_260396050.1">
    <property type="nucleotide sequence ID" value="NZ_JACHLN010000002.1"/>
</dbReference>
<dbReference type="AlphaFoldDB" id="A0A7W7K2E0"/>